<sequence length="282" mass="33168">MLVNLNKYFDLKYEDIVRDDDSTMNGLDADIDNGREIKQTVKDNSVSSNDQNHQRTEYERRRNVDTIIHDRCRCVCHPNVNSDRFESFELLLSEIFSEQNLKFIRNITRFAPDSKHLQRLFNSFMIDEHDNVVKRSKTTSMRAIKTTTRKPEVLSPPSWFVASTTQPMVTTTNPSQWQRRTLKLSLPFLATAMLSKIFGHTMYDYIQRRSSPKAKRFDENQWPLSPKLDDEIFRSKNLLYLPIVLNSDDILWPVPHSSLQFIGKGKDGCNSKQNNYDDYYRR</sequence>
<dbReference type="OrthoDB" id="10465521at2759"/>
<name>A0A1Y3BRR4_EURMA</name>
<dbReference type="Proteomes" id="UP000194236">
    <property type="component" value="Unassembled WGS sequence"/>
</dbReference>
<keyword evidence="2" id="KW-1185">Reference proteome</keyword>
<evidence type="ECO:0000313" key="1">
    <source>
        <dbReference type="EMBL" id="OTF83691.1"/>
    </source>
</evidence>
<accession>A0A1Y3BRR4</accession>
<comment type="caution">
    <text evidence="1">The sequence shown here is derived from an EMBL/GenBank/DDBJ whole genome shotgun (WGS) entry which is preliminary data.</text>
</comment>
<proteinExistence type="predicted"/>
<dbReference type="AlphaFoldDB" id="A0A1Y3BRR4"/>
<reference evidence="1 2" key="1">
    <citation type="submission" date="2017-03" db="EMBL/GenBank/DDBJ databases">
        <title>Genome Survey of Euroglyphus maynei.</title>
        <authorList>
            <person name="Arlian L.G."/>
            <person name="Morgan M.S."/>
            <person name="Rider S.D."/>
        </authorList>
    </citation>
    <scope>NUCLEOTIDE SEQUENCE [LARGE SCALE GENOMIC DNA]</scope>
    <source>
        <strain evidence="1">Arlian Lab</strain>
        <tissue evidence="1">Whole body</tissue>
    </source>
</reference>
<organism evidence="1 2">
    <name type="scientific">Euroglyphus maynei</name>
    <name type="common">Mayne's house dust mite</name>
    <dbReference type="NCBI Taxonomy" id="6958"/>
    <lineage>
        <taxon>Eukaryota</taxon>
        <taxon>Metazoa</taxon>
        <taxon>Ecdysozoa</taxon>
        <taxon>Arthropoda</taxon>
        <taxon>Chelicerata</taxon>
        <taxon>Arachnida</taxon>
        <taxon>Acari</taxon>
        <taxon>Acariformes</taxon>
        <taxon>Sarcoptiformes</taxon>
        <taxon>Astigmata</taxon>
        <taxon>Psoroptidia</taxon>
        <taxon>Analgoidea</taxon>
        <taxon>Pyroglyphidae</taxon>
        <taxon>Pyroglyphinae</taxon>
        <taxon>Euroglyphus</taxon>
    </lineage>
</organism>
<gene>
    <name evidence="1" type="ORF">BLA29_002257</name>
</gene>
<evidence type="ECO:0000313" key="2">
    <source>
        <dbReference type="Proteomes" id="UP000194236"/>
    </source>
</evidence>
<dbReference type="EMBL" id="MUJZ01002580">
    <property type="protein sequence ID" value="OTF83691.1"/>
    <property type="molecule type" value="Genomic_DNA"/>
</dbReference>
<protein>
    <submittedName>
        <fullName evidence="1">Uncharacterized protein</fullName>
    </submittedName>
</protein>